<feature type="non-terminal residue" evidence="2">
    <location>
        <position position="238"/>
    </location>
</feature>
<organism evidence="2">
    <name type="scientific">marine sediment metagenome</name>
    <dbReference type="NCBI Taxonomy" id="412755"/>
    <lineage>
        <taxon>unclassified sequences</taxon>
        <taxon>metagenomes</taxon>
        <taxon>ecological metagenomes</taxon>
    </lineage>
</organism>
<evidence type="ECO:0000256" key="1">
    <source>
        <dbReference type="SAM" id="Phobius"/>
    </source>
</evidence>
<protein>
    <recommendedName>
        <fullName evidence="3">Leucine-binding protein domain-containing protein</fullName>
    </recommendedName>
</protein>
<reference evidence="2" key="1">
    <citation type="journal article" date="2014" name="Front. Microbiol.">
        <title>High frequency of phylogenetically diverse reductive dehalogenase-homologous genes in deep subseafloor sedimentary metagenomes.</title>
        <authorList>
            <person name="Kawai M."/>
            <person name="Futagami T."/>
            <person name="Toyoda A."/>
            <person name="Takaki Y."/>
            <person name="Nishi S."/>
            <person name="Hori S."/>
            <person name="Arai W."/>
            <person name="Tsubouchi T."/>
            <person name="Morono Y."/>
            <person name="Uchiyama I."/>
            <person name="Ito T."/>
            <person name="Fujiyama A."/>
            <person name="Inagaki F."/>
            <person name="Takami H."/>
        </authorList>
    </citation>
    <scope>NUCLEOTIDE SEQUENCE</scope>
    <source>
        <strain evidence="2">Expedition CK06-06</strain>
    </source>
</reference>
<gene>
    <name evidence="2" type="ORF">S03H2_51595</name>
</gene>
<dbReference type="Gene3D" id="3.40.50.2300">
    <property type="match status" value="1"/>
</dbReference>
<dbReference type="AlphaFoldDB" id="X1HW46"/>
<dbReference type="InterPro" id="IPR028082">
    <property type="entry name" value="Peripla_BP_I"/>
</dbReference>
<keyword evidence="1" id="KW-1133">Transmembrane helix</keyword>
<evidence type="ECO:0000313" key="2">
    <source>
        <dbReference type="EMBL" id="GAH74386.1"/>
    </source>
</evidence>
<comment type="caution">
    <text evidence="2">The sequence shown here is derived from an EMBL/GenBank/DDBJ whole genome shotgun (WGS) entry which is preliminary data.</text>
</comment>
<dbReference type="SUPFAM" id="SSF53822">
    <property type="entry name" value="Periplasmic binding protein-like I"/>
    <property type="match status" value="1"/>
</dbReference>
<keyword evidence="1" id="KW-0812">Transmembrane</keyword>
<accession>X1HW46</accession>
<sequence>MEQLTKRILAIVLIAVIGIGVGITVWVFVAPYSWGAKDCPGAPAGITEDQIIRIGVLGGIYDIQGRGQLEGAELAAYEINSGPSGDGSDGGIVVDGKRYYIGITAEDTDESNPNLNTVTGVAAAERILNYKQVQFLTGGFRSEALAVYLETVMAAQKIFIGTGAATDVFCMNVRGFPAGDYSGLPDFPGSDYDKYKYFFRNMPINSTALAGEIFTFLLTYAGYFSTTQGRAINKFGIL</sequence>
<name>X1HW46_9ZZZZ</name>
<feature type="transmembrane region" description="Helical" evidence="1">
    <location>
        <begin position="7"/>
        <end position="29"/>
    </location>
</feature>
<proteinExistence type="predicted"/>
<evidence type="ECO:0008006" key="3">
    <source>
        <dbReference type="Google" id="ProtNLM"/>
    </source>
</evidence>
<keyword evidence="1" id="KW-0472">Membrane</keyword>
<dbReference type="EMBL" id="BARU01032741">
    <property type="protein sequence ID" value="GAH74386.1"/>
    <property type="molecule type" value="Genomic_DNA"/>
</dbReference>